<evidence type="ECO:0000313" key="2">
    <source>
        <dbReference type="Proteomes" id="UP001214576"/>
    </source>
</evidence>
<dbReference type="AlphaFoldDB" id="A0AAD4U8P3"/>
<keyword evidence="2" id="KW-1185">Reference proteome</keyword>
<name>A0AAD4U8P3_OVIAM</name>
<organism evidence="1 2">
    <name type="scientific">Ovis ammon polii</name>
    <dbReference type="NCBI Taxonomy" id="230172"/>
    <lineage>
        <taxon>Eukaryota</taxon>
        <taxon>Metazoa</taxon>
        <taxon>Chordata</taxon>
        <taxon>Craniata</taxon>
        <taxon>Vertebrata</taxon>
        <taxon>Euteleostomi</taxon>
        <taxon>Mammalia</taxon>
        <taxon>Eutheria</taxon>
        <taxon>Laurasiatheria</taxon>
        <taxon>Artiodactyla</taxon>
        <taxon>Ruminantia</taxon>
        <taxon>Pecora</taxon>
        <taxon>Bovidae</taxon>
        <taxon>Caprinae</taxon>
        <taxon>Ovis</taxon>
    </lineage>
</organism>
<comment type="caution">
    <text evidence="1">The sequence shown here is derived from an EMBL/GenBank/DDBJ whole genome shotgun (WGS) entry which is preliminary data.</text>
</comment>
<reference evidence="1" key="1">
    <citation type="submission" date="2022-03" db="EMBL/GenBank/DDBJ databases">
        <title>Genomic analyses of argali, domestic sheep and their hybrids provide insights into chromosomal evolution, heterosis and genetic basis of agronomic traits.</title>
        <authorList>
            <person name="Li M."/>
        </authorList>
    </citation>
    <scope>NUCLEOTIDE SEQUENCE</scope>
    <source>
        <strain evidence="1">CAU-MHL-2022a</strain>
        <tissue evidence="1">Skin</tissue>
    </source>
</reference>
<sequence>MNLSLSKDTTEDLVNEFRLRSWNRTRSEAFAVRNPNYCHFPALMHTQRARQAPALHSRAESAVKHAYSLEILHSCGFLFQHQRTSVLNLRWQEIHILVLTCHLVVRNEHQDTGRFFSILLFLHG</sequence>
<accession>A0AAD4U8P3</accession>
<gene>
    <name evidence="1" type="ORF">MG293_008573</name>
</gene>
<dbReference type="Proteomes" id="UP001214576">
    <property type="component" value="Unassembled WGS sequence"/>
</dbReference>
<evidence type="ECO:0000313" key="1">
    <source>
        <dbReference type="EMBL" id="KAI4541431.1"/>
    </source>
</evidence>
<proteinExistence type="predicted"/>
<dbReference type="EMBL" id="JAKZEL010000008">
    <property type="protein sequence ID" value="KAI4541431.1"/>
    <property type="molecule type" value="Genomic_DNA"/>
</dbReference>
<protein>
    <submittedName>
        <fullName evidence="1">Uncharacterized protein</fullName>
    </submittedName>
</protein>